<dbReference type="RefSeq" id="WP_151013641.1">
    <property type="nucleotide sequence ID" value="NZ_WAAR01000078.1"/>
</dbReference>
<keyword evidence="3" id="KW-0378">Hydrolase</keyword>
<sequence>MTRAITGIVSLVVVACLGLPMLLLTAVMGDDSRGCGIAATPNMRPSGRPPTVGAWDAEQVDVAATIIDTGVTKGIPRWGWVIAVATAMQESSLRNLPHLGTRNDHDSIGVFQQRPSQGWGTVAQLSKPADQAGKFFDKLLTISGWESMPLTQAAQAVQASAYPNAYATWTNDALHLVEQLTSTLADCTPDALAALPAEFTLPSNTPPAVTTAVLWAAAQLGTPYHFGGTCTDPHSNDPHKQCDCSSLMQAAYRAAGISIPRITTDQANAGTPVASPTHLLPGDLILIPGSNGTPAYPRHVGMYLGQGLIIQAPQTGDVVKITQLSSWNDQIAKIRRIVQEPA</sequence>
<accession>A0ABQ6UEN2</accession>
<dbReference type="PANTHER" id="PTHR47359">
    <property type="entry name" value="PEPTIDOGLYCAN DL-ENDOPEPTIDASE CWLO"/>
    <property type="match status" value="1"/>
</dbReference>
<dbReference type="PROSITE" id="PS51257">
    <property type="entry name" value="PROKAR_LIPOPROTEIN"/>
    <property type="match status" value="1"/>
</dbReference>
<gene>
    <name evidence="6" type="ORF">F6X54_17985</name>
</gene>
<keyword evidence="4" id="KW-0788">Thiol protease</keyword>
<evidence type="ECO:0000256" key="4">
    <source>
        <dbReference type="ARBA" id="ARBA00022807"/>
    </source>
</evidence>
<keyword evidence="7" id="KW-1185">Reference proteome</keyword>
<evidence type="ECO:0000256" key="3">
    <source>
        <dbReference type="ARBA" id="ARBA00022801"/>
    </source>
</evidence>
<evidence type="ECO:0000313" key="6">
    <source>
        <dbReference type="EMBL" id="KAB1110438.1"/>
    </source>
</evidence>
<evidence type="ECO:0000259" key="5">
    <source>
        <dbReference type="PROSITE" id="PS51935"/>
    </source>
</evidence>
<dbReference type="PROSITE" id="PS51935">
    <property type="entry name" value="NLPC_P60"/>
    <property type="match status" value="1"/>
</dbReference>
<evidence type="ECO:0000256" key="2">
    <source>
        <dbReference type="ARBA" id="ARBA00022670"/>
    </source>
</evidence>
<dbReference type="Gene3D" id="3.90.1720.10">
    <property type="entry name" value="endopeptidase domain like (from Nostoc punctiforme)"/>
    <property type="match status" value="1"/>
</dbReference>
<proteinExistence type="inferred from homology"/>
<name>A0ABQ6UEN2_9ACTN</name>
<dbReference type="InterPro" id="IPR051794">
    <property type="entry name" value="PG_Endopeptidase_C40"/>
</dbReference>
<feature type="domain" description="NlpC/P60" evidence="5">
    <location>
        <begin position="206"/>
        <end position="338"/>
    </location>
</feature>
<keyword evidence="2" id="KW-0645">Protease</keyword>
<dbReference type="InterPro" id="IPR000064">
    <property type="entry name" value="NLP_P60_dom"/>
</dbReference>
<dbReference type="EMBL" id="WAAR01000078">
    <property type="protein sequence ID" value="KAB1110438.1"/>
    <property type="molecule type" value="Genomic_DNA"/>
</dbReference>
<evidence type="ECO:0000256" key="1">
    <source>
        <dbReference type="ARBA" id="ARBA00007074"/>
    </source>
</evidence>
<dbReference type="Proteomes" id="UP000471364">
    <property type="component" value="Unassembled WGS sequence"/>
</dbReference>
<reference evidence="6 7" key="1">
    <citation type="submission" date="2019-09" db="EMBL/GenBank/DDBJ databases">
        <title>High taxonomic diversity of Micromonospora strains isolated from Medicago sativa nodules in different geographical locations.</title>
        <authorList>
            <person name="Martinez-Hidalgo P."/>
            <person name="Flores-Felix J.D."/>
            <person name="Velazquez E."/>
            <person name="Brau L."/>
            <person name="Trujillo M.E."/>
            <person name="Martinez-Molina E."/>
        </authorList>
    </citation>
    <scope>NUCLEOTIDE SEQUENCE [LARGE SCALE GENOMIC DNA]</scope>
    <source>
        <strain evidence="6 7">ALFB5</strain>
    </source>
</reference>
<comment type="similarity">
    <text evidence="1">Belongs to the peptidase C40 family.</text>
</comment>
<evidence type="ECO:0000313" key="7">
    <source>
        <dbReference type="Proteomes" id="UP000471364"/>
    </source>
</evidence>
<protein>
    <submittedName>
        <fullName evidence="6">NlpC/P60 family protein</fullName>
    </submittedName>
</protein>
<dbReference type="PANTHER" id="PTHR47359:SF3">
    <property type="entry name" value="NLP_P60 DOMAIN-CONTAINING PROTEIN-RELATED"/>
    <property type="match status" value="1"/>
</dbReference>
<dbReference type="SUPFAM" id="SSF54001">
    <property type="entry name" value="Cysteine proteinases"/>
    <property type="match status" value="1"/>
</dbReference>
<dbReference type="InterPro" id="IPR038765">
    <property type="entry name" value="Papain-like_cys_pep_sf"/>
</dbReference>
<comment type="caution">
    <text evidence="6">The sequence shown here is derived from an EMBL/GenBank/DDBJ whole genome shotgun (WGS) entry which is preliminary data.</text>
</comment>
<organism evidence="6 7">
    <name type="scientific">Micromonospora aurantiaca</name>
    <name type="common">nom. illeg.</name>
    <dbReference type="NCBI Taxonomy" id="47850"/>
    <lineage>
        <taxon>Bacteria</taxon>
        <taxon>Bacillati</taxon>
        <taxon>Actinomycetota</taxon>
        <taxon>Actinomycetes</taxon>
        <taxon>Micromonosporales</taxon>
        <taxon>Micromonosporaceae</taxon>
        <taxon>Micromonospora</taxon>
    </lineage>
</organism>
<dbReference type="Pfam" id="PF00877">
    <property type="entry name" value="NLPC_P60"/>
    <property type="match status" value="1"/>
</dbReference>